<dbReference type="EMBL" id="MN739013">
    <property type="protein sequence ID" value="QHT35102.1"/>
    <property type="molecule type" value="Genomic_DNA"/>
</dbReference>
<feature type="region of interest" description="Disordered" evidence="2">
    <location>
        <begin position="82"/>
        <end position="108"/>
    </location>
</feature>
<feature type="coiled-coil region" evidence="1">
    <location>
        <begin position="13"/>
        <end position="40"/>
    </location>
</feature>
<evidence type="ECO:0000256" key="1">
    <source>
        <dbReference type="SAM" id="Coils"/>
    </source>
</evidence>
<evidence type="ECO:0000256" key="2">
    <source>
        <dbReference type="SAM" id="MobiDB-lite"/>
    </source>
</evidence>
<reference evidence="3" key="1">
    <citation type="journal article" date="2020" name="Nature">
        <title>Giant virus diversity and host interactions through global metagenomics.</title>
        <authorList>
            <person name="Schulz F."/>
            <person name="Roux S."/>
            <person name="Paez-Espino D."/>
            <person name="Jungbluth S."/>
            <person name="Walsh D.A."/>
            <person name="Denef V.J."/>
            <person name="McMahon K.D."/>
            <person name="Konstantinidis K.T."/>
            <person name="Eloe-Fadrosh E.A."/>
            <person name="Kyrpides N.C."/>
            <person name="Woyke T."/>
        </authorList>
    </citation>
    <scope>NUCLEOTIDE SEQUENCE</scope>
    <source>
        <strain evidence="3">GVMAG-M-3300009180-1</strain>
    </source>
</reference>
<organism evidence="3">
    <name type="scientific">viral metagenome</name>
    <dbReference type="NCBI Taxonomy" id="1070528"/>
    <lineage>
        <taxon>unclassified sequences</taxon>
        <taxon>metagenomes</taxon>
        <taxon>organismal metagenomes</taxon>
    </lineage>
</organism>
<protein>
    <submittedName>
        <fullName evidence="3">Uncharacterized protein</fullName>
    </submittedName>
</protein>
<accession>A0A6C0F217</accession>
<feature type="compositionally biased region" description="Basic and acidic residues" evidence="2">
    <location>
        <begin position="90"/>
        <end position="108"/>
    </location>
</feature>
<evidence type="ECO:0000313" key="3">
    <source>
        <dbReference type="EMBL" id="QHT35102.1"/>
    </source>
</evidence>
<name>A0A6C0F217_9ZZZZ</name>
<dbReference type="AlphaFoldDB" id="A0A6C0F217"/>
<proteinExistence type="predicted"/>
<sequence length="182" mass="20885">MSNILTQSLIAAISASEAENQVLRLENQALRDQLFALSEKPVLCVDISQKDNLEEKKRQYIAEKKRQYTLKNEVDCECGGKSSKTPSVKAIHEKSKQHMENMPNERSESVANAFQKWKVVTKEDRKLNKQRDARNACKIQCACGGISYSKQRYSRTHEMSDRHKQYLADDLNKFSDSIDDLV</sequence>
<keyword evidence="1" id="KW-0175">Coiled coil</keyword>